<proteinExistence type="predicted"/>
<feature type="domain" description="Aminotransferase class I/classII large" evidence="5">
    <location>
        <begin position="40"/>
        <end position="380"/>
    </location>
</feature>
<dbReference type="GO" id="GO:0008483">
    <property type="term" value="F:transaminase activity"/>
    <property type="evidence" value="ECO:0007669"/>
    <property type="project" value="UniProtKB-KW"/>
</dbReference>
<evidence type="ECO:0000256" key="4">
    <source>
        <dbReference type="ARBA" id="ARBA00022898"/>
    </source>
</evidence>
<dbReference type="SUPFAM" id="SSF53383">
    <property type="entry name" value="PLP-dependent transferases"/>
    <property type="match status" value="1"/>
</dbReference>
<comment type="cofactor">
    <cofactor evidence="1">
        <name>pyridoxal 5'-phosphate</name>
        <dbReference type="ChEBI" id="CHEBI:597326"/>
    </cofactor>
</comment>
<protein>
    <submittedName>
        <fullName evidence="6">Aminotransferase class I/II-fold pyridoxal phosphate-dependent enzyme</fullName>
    </submittedName>
</protein>
<evidence type="ECO:0000256" key="1">
    <source>
        <dbReference type="ARBA" id="ARBA00001933"/>
    </source>
</evidence>
<dbReference type="PANTHER" id="PTHR43807">
    <property type="entry name" value="FI04487P"/>
    <property type="match status" value="1"/>
</dbReference>
<dbReference type="Proteomes" id="UP001575652">
    <property type="component" value="Unassembled WGS sequence"/>
</dbReference>
<keyword evidence="7" id="KW-1185">Reference proteome</keyword>
<keyword evidence="4" id="KW-0663">Pyridoxal phosphate</keyword>
<reference evidence="6 7" key="1">
    <citation type="submission" date="2024-09" db="EMBL/GenBank/DDBJ databases">
        <authorList>
            <person name="Salinas-Garcia M.A."/>
            <person name="Prieme A."/>
        </authorList>
    </citation>
    <scope>NUCLEOTIDE SEQUENCE [LARGE SCALE GENOMIC DNA]</scope>
    <source>
        <strain evidence="6 7">DSM 21081</strain>
    </source>
</reference>
<dbReference type="Pfam" id="PF00155">
    <property type="entry name" value="Aminotran_1_2"/>
    <property type="match status" value="1"/>
</dbReference>
<sequence length="416" mass="43980">MSHIFPWQRVASGANLLGDDGRLAATIFEEVTALAARTGAINLGQGYPDDDGPAFMAEAARRAILEGRNQYAPGAGIPELREAVAGHQRLHYGLEPDPETEVVVSTGATEAIAAAVLAFVSPGDEVLTFEPFYDSYGATIALAGGVHRTVPLRAPDFQPDPDRVAAAVTDRTRMIILNTPHNPTGAVFGPEVLARIVELAIRHDCIIVSDEVYEHLTFGVRHVPVASLPGAWDRTLTISSAGKTFSYTGWKIGWASGPAPLVAALRTVKQFLSYSSGPAFQPAVAEALALPLESFAGLARDLETKRDLLAGGLEEAGLDVYRPAGTYFILADVAPLGLADAAELARRMPAELGVAAIPVSAFCHADGARATRSLLRFAFCKRRDVLAEASRRLAGIARMADGPVPGPRRPGDGGHP</sequence>
<dbReference type="InterPro" id="IPR004839">
    <property type="entry name" value="Aminotransferase_I/II_large"/>
</dbReference>
<keyword evidence="2 6" id="KW-0032">Aminotransferase</keyword>
<organism evidence="6 7">
    <name type="scientific">Arthrobacter halodurans</name>
    <dbReference type="NCBI Taxonomy" id="516699"/>
    <lineage>
        <taxon>Bacteria</taxon>
        <taxon>Bacillati</taxon>
        <taxon>Actinomycetota</taxon>
        <taxon>Actinomycetes</taxon>
        <taxon>Micrococcales</taxon>
        <taxon>Micrococcaceae</taxon>
        <taxon>Arthrobacter</taxon>
    </lineage>
</organism>
<dbReference type="InterPro" id="IPR015424">
    <property type="entry name" value="PyrdxlP-dep_Trfase"/>
</dbReference>
<evidence type="ECO:0000313" key="7">
    <source>
        <dbReference type="Proteomes" id="UP001575652"/>
    </source>
</evidence>
<dbReference type="PANTHER" id="PTHR43807:SF20">
    <property type="entry name" value="FI04487P"/>
    <property type="match status" value="1"/>
</dbReference>
<dbReference type="InterPro" id="IPR051326">
    <property type="entry name" value="Kynurenine-oxoglutarate_AT"/>
</dbReference>
<gene>
    <name evidence="6" type="ORF">ACETWP_00870</name>
</gene>
<dbReference type="EMBL" id="JBHDLJ010000001">
    <property type="protein sequence ID" value="MFB0833130.1"/>
    <property type="molecule type" value="Genomic_DNA"/>
</dbReference>
<evidence type="ECO:0000256" key="2">
    <source>
        <dbReference type="ARBA" id="ARBA00022576"/>
    </source>
</evidence>
<accession>A0ABV4UI26</accession>
<dbReference type="InterPro" id="IPR015421">
    <property type="entry name" value="PyrdxlP-dep_Trfase_major"/>
</dbReference>
<dbReference type="Gene3D" id="3.90.1150.10">
    <property type="entry name" value="Aspartate Aminotransferase, domain 1"/>
    <property type="match status" value="1"/>
</dbReference>
<evidence type="ECO:0000259" key="5">
    <source>
        <dbReference type="Pfam" id="PF00155"/>
    </source>
</evidence>
<comment type="caution">
    <text evidence="6">The sequence shown here is derived from an EMBL/GenBank/DDBJ whole genome shotgun (WGS) entry which is preliminary data.</text>
</comment>
<dbReference type="RefSeq" id="WP_373970298.1">
    <property type="nucleotide sequence ID" value="NZ_JBHDLJ010000001.1"/>
</dbReference>
<evidence type="ECO:0000256" key="3">
    <source>
        <dbReference type="ARBA" id="ARBA00022679"/>
    </source>
</evidence>
<keyword evidence="3" id="KW-0808">Transferase</keyword>
<dbReference type="InterPro" id="IPR015422">
    <property type="entry name" value="PyrdxlP-dep_Trfase_small"/>
</dbReference>
<dbReference type="CDD" id="cd00609">
    <property type="entry name" value="AAT_like"/>
    <property type="match status" value="1"/>
</dbReference>
<dbReference type="Gene3D" id="3.40.640.10">
    <property type="entry name" value="Type I PLP-dependent aspartate aminotransferase-like (Major domain)"/>
    <property type="match status" value="1"/>
</dbReference>
<name>A0ABV4UI26_9MICC</name>
<evidence type="ECO:0000313" key="6">
    <source>
        <dbReference type="EMBL" id="MFB0833130.1"/>
    </source>
</evidence>